<proteinExistence type="predicted"/>
<sequence length="134" mass="14140">MSLCGGRGTRGECPSARGQTEGTLGPPHLLTWSPVGFAELSFALAPAHYGSRGVCVELCAACVCVCVCVRAHRHKSAHPPAGRSMRVHGCDLPHSCSGRGVHVGVCNPRGHQPVPTCALALRVRTHGMRVCRRV</sequence>
<evidence type="ECO:0000256" key="1">
    <source>
        <dbReference type="SAM" id="MobiDB-lite"/>
    </source>
</evidence>
<evidence type="ECO:0000313" key="2">
    <source>
        <dbReference type="EMBL" id="KAF6094731.1"/>
    </source>
</evidence>
<accession>A0A834DVZ2</accession>
<feature type="region of interest" description="Disordered" evidence="1">
    <location>
        <begin position="1"/>
        <end position="25"/>
    </location>
</feature>
<evidence type="ECO:0000313" key="3">
    <source>
        <dbReference type="Proteomes" id="UP000664940"/>
    </source>
</evidence>
<name>A0A834DVZ2_9CHIR</name>
<organism evidence="2 3">
    <name type="scientific">Phyllostomus discolor</name>
    <name type="common">pale spear-nosed bat</name>
    <dbReference type="NCBI Taxonomy" id="89673"/>
    <lineage>
        <taxon>Eukaryota</taxon>
        <taxon>Metazoa</taxon>
        <taxon>Chordata</taxon>
        <taxon>Craniata</taxon>
        <taxon>Vertebrata</taxon>
        <taxon>Euteleostomi</taxon>
        <taxon>Mammalia</taxon>
        <taxon>Eutheria</taxon>
        <taxon>Laurasiatheria</taxon>
        <taxon>Chiroptera</taxon>
        <taxon>Yangochiroptera</taxon>
        <taxon>Phyllostomidae</taxon>
        <taxon>Phyllostominae</taxon>
        <taxon>Phyllostomus</taxon>
    </lineage>
</organism>
<dbReference type="Proteomes" id="UP000664940">
    <property type="component" value="Unassembled WGS sequence"/>
</dbReference>
<dbReference type="EMBL" id="JABVXQ010000008">
    <property type="protein sequence ID" value="KAF6094731.1"/>
    <property type="molecule type" value="Genomic_DNA"/>
</dbReference>
<comment type="caution">
    <text evidence="2">The sequence shown here is derived from an EMBL/GenBank/DDBJ whole genome shotgun (WGS) entry which is preliminary data.</text>
</comment>
<protein>
    <submittedName>
        <fullName evidence="2">Uncharacterized protein</fullName>
    </submittedName>
</protein>
<gene>
    <name evidence="2" type="ORF">HJG60_011829</name>
</gene>
<reference evidence="2 3" key="1">
    <citation type="journal article" date="2020" name="Nature">
        <title>Six reference-quality genomes reveal evolution of bat adaptations.</title>
        <authorList>
            <person name="Jebb D."/>
            <person name="Huang Z."/>
            <person name="Pippel M."/>
            <person name="Hughes G.M."/>
            <person name="Lavrichenko K."/>
            <person name="Devanna P."/>
            <person name="Winkler S."/>
            <person name="Jermiin L.S."/>
            <person name="Skirmuntt E.C."/>
            <person name="Katzourakis A."/>
            <person name="Burkitt-Gray L."/>
            <person name="Ray D.A."/>
            <person name="Sullivan K.A.M."/>
            <person name="Roscito J.G."/>
            <person name="Kirilenko B.M."/>
            <person name="Davalos L.M."/>
            <person name="Corthals A.P."/>
            <person name="Power M.L."/>
            <person name="Jones G."/>
            <person name="Ransome R.D."/>
            <person name="Dechmann D.K.N."/>
            <person name="Locatelli A.G."/>
            <person name="Puechmaille S.J."/>
            <person name="Fedrigo O."/>
            <person name="Jarvis E.D."/>
            <person name="Hiller M."/>
            <person name="Vernes S.C."/>
            <person name="Myers E.W."/>
            <person name="Teeling E.C."/>
        </authorList>
    </citation>
    <scope>NUCLEOTIDE SEQUENCE [LARGE SCALE GENOMIC DNA]</scope>
    <source>
        <strain evidence="2">Bat1K_MPI-CBG_1</strain>
    </source>
</reference>
<dbReference type="AlphaFoldDB" id="A0A834DVZ2"/>